<dbReference type="SUPFAM" id="SSF53187">
    <property type="entry name" value="Zn-dependent exopeptidases"/>
    <property type="match status" value="1"/>
</dbReference>
<feature type="region of interest" description="Disordered" evidence="2">
    <location>
        <begin position="56"/>
        <end position="120"/>
    </location>
</feature>
<protein>
    <submittedName>
        <fullName evidence="4">N-acetylmuramoyl-L-alanine amidase</fullName>
        <ecNumber evidence="4">3.5.1.28</ecNumber>
    </submittedName>
</protein>
<dbReference type="EMBL" id="SIJK02000099">
    <property type="protein sequence ID" value="MBP1468819.1"/>
    <property type="molecule type" value="Genomic_DNA"/>
</dbReference>
<name>A0ABS4DHA4_9CHLR</name>
<dbReference type="CDD" id="cd02696">
    <property type="entry name" value="MurNAc-LAA"/>
    <property type="match status" value="1"/>
</dbReference>
<organism evidence="4 5">
    <name type="scientific">Candidatus Chloroploca mongolica</name>
    <dbReference type="NCBI Taxonomy" id="2528176"/>
    <lineage>
        <taxon>Bacteria</taxon>
        <taxon>Bacillati</taxon>
        <taxon>Chloroflexota</taxon>
        <taxon>Chloroflexia</taxon>
        <taxon>Chloroflexales</taxon>
        <taxon>Chloroflexineae</taxon>
        <taxon>Oscillochloridaceae</taxon>
        <taxon>Candidatus Chloroploca</taxon>
    </lineage>
</organism>
<feature type="compositionally biased region" description="Pro residues" evidence="2">
    <location>
        <begin position="106"/>
        <end position="115"/>
    </location>
</feature>
<evidence type="ECO:0000256" key="2">
    <source>
        <dbReference type="SAM" id="MobiDB-lite"/>
    </source>
</evidence>
<proteinExistence type="predicted"/>
<dbReference type="InterPro" id="IPR050695">
    <property type="entry name" value="N-acetylmuramoyl_amidase_3"/>
</dbReference>
<reference evidence="4 5" key="1">
    <citation type="submission" date="2021-03" db="EMBL/GenBank/DDBJ databases">
        <authorList>
            <person name="Grouzdev D.S."/>
        </authorList>
    </citation>
    <scope>NUCLEOTIDE SEQUENCE [LARGE SCALE GENOMIC DNA]</scope>
    <source>
        <strain evidence="4 5">M50-1</strain>
    </source>
</reference>
<sequence length="394" mass="41710">MHLSVRLLPLMLLSIVLLVACTPVYALVPTPTAVVPDPSPVARAAPILAAPTPTQAVRSFDPAPTSAAVPSPVSPTADAADEQEPTGEAAEVPAPEVAPEATGIPTPTPRDPATPPRVGLQVGHLRSNELPDELARLRTSTGARWGRITEAELNLDIVNRITPLLEAEGVVVDIIPATVPPGYDADAFLAIHADGSTSGGPRGWKLATPWRASEASKALMAAVGAAYGPGTGMPEDVGGVTFNMKGYYAFSWRRYTHAITSTTPAIIVEMGFMTNAADREILFGQPDRIANAIATGILAYLKARDPNDGAALLPPDYPVMRALAEGTIIRAIPQDNGRILARVGPDARIVPFDLQDGWYQVFTRVGDQRIVGWVREDQVAPTNEQSVFPTPTNP</sequence>
<dbReference type="RefSeq" id="WP_167857594.1">
    <property type="nucleotide sequence ID" value="NZ_SIJK02000099.1"/>
</dbReference>
<accession>A0ABS4DHA4</accession>
<gene>
    <name evidence="4" type="ORF">EYB53_024120</name>
</gene>
<feature type="compositionally biased region" description="Low complexity" evidence="2">
    <location>
        <begin position="61"/>
        <end position="78"/>
    </location>
</feature>
<dbReference type="EC" id="3.5.1.28" evidence="4"/>
<feature type="compositionally biased region" description="Low complexity" evidence="2">
    <location>
        <begin position="86"/>
        <end position="105"/>
    </location>
</feature>
<dbReference type="Proteomes" id="UP001193081">
    <property type="component" value="Unassembled WGS sequence"/>
</dbReference>
<evidence type="ECO:0000259" key="3">
    <source>
        <dbReference type="SMART" id="SM00646"/>
    </source>
</evidence>
<dbReference type="PANTHER" id="PTHR30404">
    <property type="entry name" value="N-ACETYLMURAMOYL-L-ALANINE AMIDASE"/>
    <property type="match status" value="1"/>
</dbReference>
<evidence type="ECO:0000256" key="1">
    <source>
        <dbReference type="ARBA" id="ARBA00022801"/>
    </source>
</evidence>
<feature type="domain" description="MurNAc-LAA" evidence="3">
    <location>
        <begin position="177"/>
        <end position="298"/>
    </location>
</feature>
<evidence type="ECO:0000313" key="4">
    <source>
        <dbReference type="EMBL" id="MBP1468819.1"/>
    </source>
</evidence>
<comment type="caution">
    <text evidence="4">The sequence shown here is derived from an EMBL/GenBank/DDBJ whole genome shotgun (WGS) entry which is preliminary data.</text>
</comment>
<dbReference type="GO" id="GO:0008745">
    <property type="term" value="F:N-acetylmuramoyl-L-alanine amidase activity"/>
    <property type="evidence" value="ECO:0007669"/>
    <property type="project" value="UniProtKB-EC"/>
</dbReference>
<dbReference type="SMART" id="SM00646">
    <property type="entry name" value="Ami_3"/>
    <property type="match status" value="1"/>
</dbReference>
<keyword evidence="1 4" id="KW-0378">Hydrolase</keyword>
<dbReference type="PROSITE" id="PS51257">
    <property type="entry name" value="PROKAR_LIPOPROTEIN"/>
    <property type="match status" value="1"/>
</dbReference>
<dbReference type="Pfam" id="PF01520">
    <property type="entry name" value="Amidase_3"/>
    <property type="match status" value="1"/>
</dbReference>
<dbReference type="Gene3D" id="3.40.630.40">
    <property type="entry name" value="Zn-dependent exopeptidases"/>
    <property type="match status" value="1"/>
</dbReference>
<dbReference type="InterPro" id="IPR002508">
    <property type="entry name" value="MurNAc-LAA_cat"/>
</dbReference>
<dbReference type="PANTHER" id="PTHR30404:SF0">
    <property type="entry name" value="N-ACETYLMURAMOYL-L-ALANINE AMIDASE AMIC"/>
    <property type="match status" value="1"/>
</dbReference>
<evidence type="ECO:0000313" key="5">
    <source>
        <dbReference type="Proteomes" id="UP001193081"/>
    </source>
</evidence>
<keyword evidence="5" id="KW-1185">Reference proteome</keyword>